<proteinExistence type="predicted"/>
<dbReference type="InParanoid" id="A0A2V0NYQ0"/>
<dbReference type="PROSITE" id="PS51292">
    <property type="entry name" value="ZF_RING_CH"/>
    <property type="match status" value="1"/>
</dbReference>
<feature type="compositionally biased region" description="Low complexity" evidence="4">
    <location>
        <begin position="281"/>
        <end position="295"/>
    </location>
</feature>
<dbReference type="EMBL" id="BDRX01000019">
    <property type="protein sequence ID" value="GBF90703.1"/>
    <property type="molecule type" value="Genomic_DNA"/>
</dbReference>
<accession>A0A2V0NYQ0</accession>
<dbReference type="Gene3D" id="3.30.40.10">
    <property type="entry name" value="Zinc/RING finger domain, C3HC4 (zinc finger)"/>
    <property type="match status" value="1"/>
</dbReference>
<feature type="compositionally biased region" description="Pro residues" evidence="4">
    <location>
        <begin position="198"/>
        <end position="213"/>
    </location>
</feature>
<comment type="caution">
    <text evidence="6">The sequence shown here is derived from an EMBL/GenBank/DDBJ whole genome shotgun (WGS) entry which is preliminary data.</text>
</comment>
<dbReference type="Pfam" id="PF12906">
    <property type="entry name" value="RINGv"/>
    <property type="match status" value="1"/>
</dbReference>
<feature type="domain" description="RING-CH-type" evidence="5">
    <location>
        <begin position="11"/>
        <end position="71"/>
    </location>
</feature>
<evidence type="ECO:0000256" key="2">
    <source>
        <dbReference type="ARBA" id="ARBA00022771"/>
    </source>
</evidence>
<dbReference type="SUPFAM" id="SSF57850">
    <property type="entry name" value="RING/U-box"/>
    <property type="match status" value="1"/>
</dbReference>
<dbReference type="GO" id="GO:0008270">
    <property type="term" value="F:zinc ion binding"/>
    <property type="evidence" value="ECO:0007669"/>
    <property type="project" value="UniProtKB-KW"/>
</dbReference>
<dbReference type="AlphaFoldDB" id="A0A2V0NYQ0"/>
<keyword evidence="7" id="KW-1185">Reference proteome</keyword>
<feature type="region of interest" description="Disordered" evidence="4">
    <location>
        <begin position="274"/>
        <end position="295"/>
    </location>
</feature>
<keyword evidence="2" id="KW-0863">Zinc-finger</keyword>
<dbReference type="InterPro" id="IPR013083">
    <property type="entry name" value="Znf_RING/FYVE/PHD"/>
</dbReference>
<evidence type="ECO:0000259" key="5">
    <source>
        <dbReference type="PROSITE" id="PS51292"/>
    </source>
</evidence>
<dbReference type="Proteomes" id="UP000247498">
    <property type="component" value="Unassembled WGS sequence"/>
</dbReference>
<name>A0A2V0NYQ0_9CHLO</name>
<gene>
    <name evidence="6" type="ORF">Rsub_03004</name>
</gene>
<evidence type="ECO:0000256" key="3">
    <source>
        <dbReference type="ARBA" id="ARBA00022833"/>
    </source>
</evidence>
<dbReference type="InterPro" id="IPR011016">
    <property type="entry name" value="Znf_RING-CH"/>
</dbReference>
<evidence type="ECO:0000313" key="6">
    <source>
        <dbReference type="EMBL" id="GBF90703.1"/>
    </source>
</evidence>
<evidence type="ECO:0000256" key="1">
    <source>
        <dbReference type="ARBA" id="ARBA00022723"/>
    </source>
</evidence>
<sequence>MPPCAASQDGTASDGGPCCWICLDEGGGPLTTPCACPRPVHACCLARWQLQQAGRAEETACRFCCGRYPDWRAALPGICAAAAAAAARARLGCLGGGEPDPEAGAGGYAAASPVMAISAGGSVHHFEMLPGPFGRALFRAQVGALLGYGPDEDFEVVFECRLPLTGEKVLLPGFGAFEAARACAAASAARRLERRPPRCPAPAPAAEPAPPPVGGARSTAPTLPEPRPTLARRIRLSFEEVLPWCGPACPACPAAAPPSAAPLAAARAASDASIQDSTFRGAPPRAATTSPAAPVACPPPPAGGAWRRLMCMAAA</sequence>
<feature type="region of interest" description="Disordered" evidence="4">
    <location>
        <begin position="194"/>
        <end position="228"/>
    </location>
</feature>
<protein>
    <recommendedName>
        <fullName evidence="5">RING-CH-type domain-containing protein</fullName>
    </recommendedName>
</protein>
<keyword evidence="3" id="KW-0862">Zinc</keyword>
<reference evidence="6 7" key="1">
    <citation type="journal article" date="2018" name="Sci. Rep.">
        <title>Raphidocelis subcapitata (=Pseudokirchneriella subcapitata) provides an insight into genome evolution and environmental adaptations in the Sphaeropleales.</title>
        <authorList>
            <person name="Suzuki S."/>
            <person name="Yamaguchi H."/>
            <person name="Nakajima N."/>
            <person name="Kawachi M."/>
        </authorList>
    </citation>
    <scope>NUCLEOTIDE SEQUENCE [LARGE SCALE GENOMIC DNA]</scope>
    <source>
        <strain evidence="6 7">NIES-35</strain>
    </source>
</reference>
<dbReference type="OrthoDB" id="547705at2759"/>
<evidence type="ECO:0000313" key="7">
    <source>
        <dbReference type="Proteomes" id="UP000247498"/>
    </source>
</evidence>
<evidence type="ECO:0000256" key="4">
    <source>
        <dbReference type="SAM" id="MobiDB-lite"/>
    </source>
</evidence>
<organism evidence="6 7">
    <name type="scientific">Raphidocelis subcapitata</name>
    <dbReference type="NCBI Taxonomy" id="307507"/>
    <lineage>
        <taxon>Eukaryota</taxon>
        <taxon>Viridiplantae</taxon>
        <taxon>Chlorophyta</taxon>
        <taxon>core chlorophytes</taxon>
        <taxon>Chlorophyceae</taxon>
        <taxon>CS clade</taxon>
        <taxon>Sphaeropleales</taxon>
        <taxon>Selenastraceae</taxon>
        <taxon>Raphidocelis</taxon>
    </lineage>
</organism>
<keyword evidence="1" id="KW-0479">Metal-binding</keyword>